<dbReference type="SUPFAM" id="SSF51556">
    <property type="entry name" value="Metallo-dependent hydrolases"/>
    <property type="match status" value="1"/>
</dbReference>
<dbReference type="InterPro" id="IPR032466">
    <property type="entry name" value="Metal_Hydrolase"/>
</dbReference>
<proteinExistence type="predicted"/>
<name>A0A653E043_9PSED</name>
<evidence type="ECO:0000313" key="2">
    <source>
        <dbReference type="EMBL" id="VEV95160.1"/>
    </source>
</evidence>
<dbReference type="Pfam" id="PF04909">
    <property type="entry name" value="Amidohydro_2"/>
    <property type="match status" value="1"/>
</dbReference>
<evidence type="ECO:0000259" key="1">
    <source>
        <dbReference type="Pfam" id="PF04909"/>
    </source>
</evidence>
<dbReference type="InterPro" id="IPR052358">
    <property type="entry name" value="Aro_Compnd_Degr_Hydrolases"/>
</dbReference>
<reference evidence="2" key="1">
    <citation type="submission" date="2019-02" db="EMBL/GenBank/DDBJ databases">
        <authorList>
            <consortium name="Genoscope - CEA"/>
            <person name="William W."/>
        </authorList>
    </citation>
    <scope>NUCLEOTIDE SEQUENCE [LARGE SCALE GENOMIC DNA]</scope>
    <source>
        <strain evidence="2">YSy11</strain>
    </source>
</reference>
<organism evidence="2">
    <name type="scientific">Pseudomonas marincola</name>
    <dbReference type="NCBI Taxonomy" id="437900"/>
    <lineage>
        <taxon>Bacteria</taxon>
        <taxon>Pseudomonadati</taxon>
        <taxon>Pseudomonadota</taxon>
        <taxon>Gammaproteobacteria</taxon>
        <taxon>Pseudomonadales</taxon>
        <taxon>Pseudomonadaceae</taxon>
        <taxon>Pseudomonas</taxon>
    </lineage>
</organism>
<dbReference type="InterPro" id="IPR006680">
    <property type="entry name" value="Amidohydro-rel"/>
</dbReference>
<feature type="domain" description="Amidohydrolase-related" evidence="1">
    <location>
        <begin position="12"/>
        <end position="274"/>
    </location>
</feature>
<sequence length="283" mass="31674">MITSHLPPLIGIDTHAHIFSRDLPLTEGRRYSPDYDAWIEDYLRQLDSVGLSHGVLVQPSFLGTDNSFLCAALRKYPQRLRAIAVVEPSISEVQLDAMQACGVVGIRLNLLGKPLADYSSALWQDFFARLARRQWQVEIQRPMVDLAPILPAILASGVTVVIDHFGLPEGQIDPELPAHQAFLRLLASSPQLYIKLSAAYRCKASRAQAQQSVSVLRSTCGGVDRFLWGSDWPHTRHEHETDYVAQFAEITALLPDPAERRQVLLENPAQLFKFQQQADATEQ</sequence>
<dbReference type="RefSeq" id="WP_150547267.1">
    <property type="nucleotide sequence ID" value="NZ_LR215729.2"/>
</dbReference>
<dbReference type="PANTHER" id="PTHR35563:SF2">
    <property type="entry name" value="BARREL METAL-DEPENDENT HYDROLASE, PUTATIVE (AFU_ORTHOLOGUE AFUA_1G16240)-RELATED"/>
    <property type="match status" value="1"/>
</dbReference>
<dbReference type="Gene3D" id="3.20.20.140">
    <property type="entry name" value="Metal-dependent hydrolases"/>
    <property type="match status" value="1"/>
</dbReference>
<dbReference type="EMBL" id="LR215729">
    <property type="protein sequence ID" value="VEV95160.1"/>
    <property type="molecule type" value="Genomic_DNA"/>
</dbReference>
<dbReference type="AlphaFoldDB" id="A0A653E043"/>
<dbReference type="PANTHER" id="PTHR35563">
    <property type="entry name" value="BARREL METAL-DEPENDENT HYDROLASE, PUTATIVE (AFU_ORTHOLOGUE AFUA_1G16240)-RELATED"/>
    <property type="match status" value="1"/>
</dbReference>
<dbReference type="GO" id="GO:0016787">
    <property type="term" value="F:hydrolase activity"/>
    <property type="evidence" value="ECO:0007669"/>
    <property type="project" value="UniProtKB-KW"/>
</dbReference>
<accession>A0A653E043</accession>
<keyword evidence="2" id="KW-0378">Hydrolase</keyword>
<gene>
    <name evidence="2" type="ORF">PMYSY11_0113</name>
</gene>
<protein>
    <submittedName>
        <fullName evidence="2">Amidohydrolase</fullName>
    </submittedName>
</protein>